<keyword evidence="4" id="KW-1003">Cell membrane</keyword>
<evidence type="ECO:0000256" key="7">
    <source>
        <dbReference type="ARBA" id="ARBA00023136"/>
    </source>
</evidence>
<keyword evidence="5" id="KW-0812">Transmembrane</keyword>
<dbReference type="InterPro" id="IPR004638">
    <property type="entry name" value="EmrB-like"/>
</dbReference>
<dbReference type="Proteomes" id="UP000829401">
    <property type="component" value="Chromosome"/>
</dbReference>
<keyword evidence="6" id="KW-1133">Transmembrane helix</keyword>
<dbReference type="SUPFAM" id="SSF103473">
    <property type="entry name" value="MFS general substrate transporter"/>
    <property type="match status" value="1"/>
</dbReference>
<dbReference type="STRING" id="1356854.N007_15690"/>
<comment type="similarity">
    <text evidence="2">Belongs to the major facilitator superfamily. EmrB family.</text>
</comment>
<dbReference type="PANTHER" id="PTHR42718">
    <property type="entry name" value="MAJOR FACILITATOR SUPERFAMILY MULTIDRUG TRANSPORTER MFSC"/>
    <property type="match status" value="1"/>
</dbReference>
<organism evidence="8 9">
    <name type="scientific">Alicyclobacillus acidoterrestris (strain ATCC 49025 / DSM 3922 / CIP 106132 / NCIMB 13137 / GD3B)</name>
    <dbReference type="NCBI Taxonomy" id="1356854"/>
    <lineage>
        <taxon>Bacteria</taxon>
        <taxon>Bacillati</taxon>
        <taxon>Bacillota</taxon>
        <taxon>Bacilli</taxon>
        <taxon>Bacillales</taxon>
        <taxon>Alicyclobacillaceae</taxon>
        <taxon>Alicyclobacillus</taxon>
    </lineage>
</organism>
<dbReference type="OrthoDB" id="146256at2"/>
<keyword evidence="7" id="KW-0472">Membrane</keyword>
<dbReference type="InterPro" id="IPR011701">
    <property type="entry name" value="MFS"/>
</dbReference>
<dbReference type="KEGG" id="aaco:K1I37_14410"/>
<proteinExistence type="inferred from homology"/>
<protein>
    <submittedName>
        <fullName evidence="8">Multidrug efflux MFS transporter</fullName>
    </submittedName>
</protein>
<dbReference type="InterPro" id="IPR036259">
    <property type="entry name" value="MFS_trans_sf"/>
</dbReference>
<dbReference type="Gene3D" id="1.20.1720.10">
    <property type="entry name" value="Multidrug resistance protein D"/>
    <property type="match status" value="1"/>
</dbReference>
<dbReference type="EMBL" id="CP080467">
    <property type="protein sequence ID" value="UNO47871.1"/>
    <property type="molecule type" value="Genomic_DNA"/>
</dbReference>
<evidence type="ECO:0000256" key="2">
    <source>
        <dbReference type="ARBA" id="ARBA00008537"/>
    </source>
</evidence>
<keyword evidence="3" id="KW-0813">Transport</keyword>
<evidence type="ECO:0000313" key="8">
    <source>
        <dbReference type="EMBL" id="UNO47871.1"/>
    </source>
</evidence>
<dbReference type="RefSeq" id="WP_021298307.1">
    <property type="nucleotide sequence ID" value="NZ_AURB01000182.1"/>
</dbReference>
<evidence type="ECO:0000256" key="6">
    <source>
        <dbReference type="ARBA" id="ARBA00022989"/>
    </source>
</evidence>
<dbReference type="NCBIfam" id="TIGR00711">
    <property type="entry name" value="efflux_EmrB"/>
    <property type="match status" value="1"/>
</dbReference>
<dbReference type="eggNOG" id="COG2814">
    <property type="taxonomic scope" value="Bacteria"/>
</dbReference>
<dbReference type="CDD" id="cd17503">
    <property type="entry name" value="MFS_LmrB_MDR_like"/>
    <property type="match status" value="1"/>
</dbReference>
<dbReference type="InterPro" id="IPR020846">
    <property type="entry name" value="MFS_dom"/>
</dbReference>
<keyword evidence="9" id="KW-1185">Reference proteome</keyword>
<accession>A0A9E7CXG0</accession>
<accession>T0BNZ7</accession>
<dbReference type="GO" id="GO:0005886">
    <property type="term" value="C:plasma membrane"/>
    <property type="evidence" value="ECO:0007669"/>
    <property type="project" value="UniProtKB-SubCell"/>
</dbReference>
<dbReference type="PRINTS" id="PR01036">
    <property type="entry name" value="TCRTETB"/>
</dbReference>
<evidence type="ECO:0000256" key="3">
    <source>
        <dbReference type="ARBA" id="ARBA00022448"/>
    </source>
</evidence>
<dbReference type="AlphaFoldDB" id="T0BNZ7"/>
<sequence>MRMPQNANQRIAVPVVYIMAMFMAVMDTTIVNVALPTIAHEFHTRSGKIGLVSSSYLISLTIFIPVSGWLGDRLGGKLALLGSIAVFTIASALCGLSTNFAMLVIFRIIQGIGGAIMTPVGLSMLFRVYPPAERVRIAGIIAIFTAIAPALGPILGGVSTTYLSWRLVFFVNVLIGTLICLYGSLQLTKHTQYHPGKFDWQGFWLSGLGLGMAMYAISEGSIIGWSNPVVLFTLIIGVALLIGMVIIESRSPYPLVNLHLFRNRLFTVCTSLYGLGSISYLGALYLSALFLQDVQGKSALQAGLTTFPSAVGVVLGGQIVARKLYRRFGPRRIVAVGLLVITITLIFMSRVTIHTNLWYIRLIMFGLGLGVAAVFISSQTTSMATIDKIRTGQASSIFNSSKQLGSAIGVAISTILLSSLTDHNGTNTHTTVHLLGYHAGFLAGALTAALSLVVALMIRDDDAIQSMTKAK</sequence>
<evidence type="ECO:0000256" key="5">
    <source>
        <dbReference type="ARBA" id="ARBA00022692"/>
    </source>
</evidence>
<gene>
    <name evidence="8" type="ORF">K1I37_14410</name>
</gene>
<dbReference type="PANTHER" id="PTHR42718:SF9">
    <property type="entry name" value="MAJOR FACILITATOR SUPERFAMILY MULTIDRUG TRANSPORTER MFSC"/>
    <property type="match status" value="1"/>
</dbReference>
<evidence type="ECO:0000313" key="9">
    <source>
        <dbReference type="Proteomes" id="UP000829401"/>
    </source>
</evidence>
<dbReference type="PROSITE" id="PS50850">
    <property type="entry name" value="MFS"/>
    <property type="match status" value="1"/>
</dbReference>
<evidence type="ECO:0000256" key="1">
    <source>
        <dbReference type="ARBA" id="ARBA00004651"/>
    </source>
</evidence>
<dbReference type="Pfam" id="PF07690">
    <property type="entry name" value="MFS_1"/>
    <property type="match status" value="2"/>
</dbReference>
<reference evidence="9" key="1">
    <citation type="journal article" date="2022" name="G3 (Bethesda)">
        <title>Unveiling the complete genome sequence of Alicyclobacillus acidoterrestris DSM 3922T, a taint-producing strain.</title>
        <authorList>
            <person name="Leonardo I.C."/>
            <person name="Barreto Crespo M.T."/>
            <person name="Gaspar F.B."/>
        </authorList>
    </citation>
    <scope>NUCLEOTIDE SEQUENCE [LARGE SCALE GENOMIC DNA]</scope>
    <source>
        <strain evidence="9">DSM 3922</strain>
    </source>
</reference>
<dbReference type="Gene3D" id="1.20.1250.20">
    <property type="entry name" value="MFS general substrate transporter like domains"/>
    <property type="match status" value="1"/>
</dbReference>
<evidence type="ECO:0000256" key="4">
    <source>
        <dbReference type="ARBA" id="ARBA00022475"/>
    </source>
</evidence>
<name>T0BNZ7_ALIAG</name>
<comment type="subcellular location">
    <subcellularLocation>
        <location evidence="1">Cell membrane</location>
        <topology evidence="1">Multi-pass membrane protein</topology>
    </subcellularLocation>
</comment>
<dbReference type="GO" id="GO:0022857">
    <property type="term" value="F:transmembrane transporter activity"/>
    <property type="evidence" value="ECO:0007669"/>
    <property type="project" value="InterPro"/>
</dbReference>